<keyword evidence="6" id="KW-1185">Reference proteome</keyword>
<evidence type="ECO:0000256" key="3">
    <source>
        <dbReference type="ARBA" id="ARBA00023274"/>
    </source>
</evidence>
<dbReference type="EMBL" id="MCFD01000001">
    <property type="protein sequence ID" value="ORX74155.1"/>
    <property type="molecule type" value="Genomic_DNA"/>
</dbReference>
<dbReference type="Pfam" id="PF00573">
    <property type="entry name" value="Ribosomal_L4"/>
    <property type="match status" value="1"/>
</dbReference>
<dbReference type="STRING" id="61395.A0A1Y1WLB9"/>
<comment type="similarity">
    <text evidence="1">Belongs to the universal ribosomal protein uL4 family.</text>
</comment>
<dbReference type="PANTHER" id="PTHR10746:SF6">
    <property type="entry name" value="LARGE RIBOSOMAL SUBUNIT PROTEIN UL4M"/>
    <property type="match status" value="1"/>
</dbReference>
<gene>
    <name evidence="5" type="ORF">DL89DRAFT_289776</name>
</gene>
<dbReference type="Proteomes" id="UP000193922">
    <property type="component" value="Unassembled WGS sequence"/>
</dbReference>
<dbReference type="InterPro" id="IPR002136">
    <property type="entry name" value="Ribosomal_uL4"/>
</dbReference>
<dbReference type="GO" id="GO:1990904">
    <property type="term" value="C:ribonucleoprotein complex"/>
    <property type="evidence" value="ECO:0007669"/>
    <property type="project" value="UniProtKB-KW"/>
</dbReference>
<evidence type="ECO:0000256" key="4">
    <source>
        <dbReference type="ARBA" id="ARBA00040565"/>
    </source>
</evidence>
<organism evidence="5 6">
    <name type="scientific">Linderina pennispora</name>
    <dbReference type="NCBI Taxonomy" id="61395"/>
    <lineage>
        <taxon>Eukaryota</taxon>
        <taxon>Fungi</taxon>
        <taxon>Fungi incertae sedis</taxon>
        <taxon>Zoopagomycota</taxon>
        <taxon>Kickxellomycotina</taxon>
        <taxon>Kickxellomycetes</taxon>
        <taxon>Kickxellales</taxon>
        <taxon>Kickxellaceae</taxon>
        <taxon>Linderina</taxon>
    </lineage>
</organism>
<dbReference type="InterPro" id="IPR013005">
    <property type="entry name" value="Ribosomal_uL4-like"/>
</dbReference>
<dbReference type="OrthoDB" id="275876at2759"/>
<dbReference type="RefSeq" id="XP_040747366.1">
    <property type="nucleotide sequence ID" value="XM_040890001.1"/>
</dbReference>
<proteinExistence type="inferred from homology"/>
<dbReference type="GO" id="GO:0006412">
    <property type="term" value="P:translation"/>
    <property type="evidence" value="ECO:0007669"/>
    <property type="project" value="InterPro"/>
</dbReference>
<comment type="caution">
    <text evidence="5">The sequence shown here is derived from an EMBL/GenBank/DDBJ whole genome shotgun (WGS) entry which is preliminary data.</text>
</comment>
<dbReference type="AlphaFoldDB" id="A0A1Y1WLB9"/>
<name>A0A1Y1WLB9_9FUNG</name>
<dbReference type="GeneID" id="63806649"/>
<keyword evidence="2 5" id="KW-0689">Ribosomal protein</keyword>
<evidence type="ECO:0000256" key="1">
    <source>
        <dbReference type="ARBA" id="ARBA00010528"/>
    </source>
</evidence>
<evidence type="ECO:0000313" key="6">
    <source>
        <dbReference type="Proteomes" id="UP000193922"/>
    </source>
</evidence>
<sequence length="280" mass="31029">MNAGRFSRFVPSAARLARTLVTDASQTLQPSVLRPIGSLTRKIAPSAGTKSALNWPPPQPLKAINPLAPTVQAFVLDFATSAPQSIAELPRTVFAAPVRSDIIHRVVTYERNLRRQGTHNSRTRSEVRGSTRKITPQKGLGMARHGTRRAPQYVGGAKAHGPVPRSHAIEIQRKVWLMGLRAVISAKYAQDQLVVVEDFDVASHRTQDLRRTLVQNAWMPTAGDANVLMMPLMDKELPEGLRNLELASRNLPGVYEILRHDYLIIDRKALELLQSTLLPL</sequence>
<dbReference type="PANTHER" id="PTHR10746">
    <property type="entry name" value="50S RIBOSOMAL PROTEIN L4"/>
    <property type="match status" value="1"/>
</dbReference>
<dbReference type="GO" id="GO:0005840">
    <property type="term" value="C:ribosome"/>
    <property type="evidence" value="ECO:0007669"/>
    <property type="project" value="UniProtKB-KW"/>
</dbReference>
<dbReference type="InterPro" id="IPR023574">
    <property type="entry name" value="Ribosomal_uL4_dom_sf"/>
</dbReference>
<dbReference type="SUPFAM" id="SSF52166">
    <property type="entry name" value="Ribosomal protein L4"/>
    <property type="match status" value="1"/>
</dbReference>
<reference evidence="5 6" key="1">
    <citation type="submission" date="2016-07" db="EMBL/GenBank/DDBJ databases">
        <title>Pervasive Adenine N6-methylation of Active Genes in Fungi.</title>
        <authorList>
            <consortium name="DOE Joint Genome Institute"/>
            <person name="Mondo S.J."/>
            <person name="Dannebaum R.O."/>
            <person name="Kuo R.C."/>
            <person name="Labutti K."/>
            <person name="Haridas S."/>
            <person name="Kuo A."/>
            <person name="Salamov A."/>
            <person name="Ahrendt S.R."/>
            <person name="Lipzen A."/>
            <person name="Sullivan W."/>
            <person name="Andreopoulos W.B."/>
            <person name="Clum A."/>
            <person name="Lindquist E."/>
            <person name="Daum C."/>
            <person name="Ramamoorthy G.K."/>
            <person name="Gryganskyi A."/>
            <person name="Culley D."/>
            <person name="Magnuson J.K."/>
            <person name="James T.Y."/>
            <person name="O'Malley M.A."/>
            <person name="Stajich J.E."/>
            <person name="Spatafora J.W."/>
            <person name="Visel A."/>
            <person name="Grigoriev I.V."/>
        </authorList>
    </citation>
    <scope>NUCLEOTIDE SEQUENCE [LARGE SCALE GENOMIC DNA]</scope>
    <source>
        <strain evidence="5 6">ATCC 12442</strain>
    </source>
</reference>
<accession>A0A1Y1WLB9</accession>
<evidence type="ECO:0000313" key="5">
    <source>
        <dbReference type="EMBL" id="ORX74155.1"/>
    </source>
</evidence>
<protein>
    <recommendedName>
        <fullName evidence="4">Large ribosomal subunit protein uL4m</fullName>
    </recommendedName>
</protein>
<keyword evidence="3" id="KW-0687">Ribonucleoprotein</keyword>
<evidence type="ECO:0000256" key="2">
    <source>
        <dbReference type="ARBA" id="ARBA00022980"/>
    </source>
</evidence>
<dbReference type="Gene3D" id="3.40.1370.10">
    <property type="match status" value="1"/>
</dbReference>
<dbReference type="NCBIfam" id="TIGR03953">
    <property type="entry name" value="rplD_bact"/>
    <property type="match status" value="1"/>
</dbReference>
<dbReference type="GO" id="GO:0003735">
    <property type="term" value="F:structural constituent of ribosome"/>
    <property type="evidence" value="ECO:0007669"/>
    <property type="project" value="InterPro"/>
</dbReference>